<dbReference type="EMBL" id="AFBN01000098">
    <property type="protein sequence ID" value="EGF51694.1"/>
    <property type="molecule type" value="Genomic_DNA"/>
</dbReference>
<dbReference type="Pfam" id="PF08011">
    <property type="entry name" value="PDDEXK_9"/>
    <property type="match status" value="1"/>
</dbReference>
<evidence type="ECO:0000313" key="2">
    <source>
        <dbReference type="Proteomes" id="UP000003416"/>
    </source>
</evidence>
<dbReference type="HOGENOM" id="CLU_206338_0_0_10"/>
<organism evidence="1 2">
    <name type="scientific">Bacteroides fluxus YIT 12057</name>
    <dbReference type="NCBI Taxonomy" id="763034"/>
    <lineage>
        <taxon>Bacteria</taxon>
        <taxon>Pseudomonadati</taxon>
        <taxon>Bacteroidota</taxon>
        <taxon>Bacteroidia</taxon>
        <taxon>Bacteroidales</taxon>
        <taxon>Bacteroidaceae</taxon>
        <taxon>Bacteroides</taxon>
    </lineage>
</organism>
<sequence>MKTKDTIFAFEFKLNVSAGEALVQIDEKGYLIPYALDGRRLVKVGVNFDKETRNIGEYIVLEEQL</sequence>
<dbReference type="InterPro" id="IPR012547">
    <property type="entry name" value="PDDEXK_9"/>
</dbReference>
<name>F3PXC2_9BACE</name>
<dbReference type="AlphaFoldDB" id="F3PXC2"/>
<protein>
    <submittedName>
        <fullName evidence="1">Uncharacterized protein</fullName>
    </submittedName>
</protein>
<reference evidence="1 2" key="1">
    <citation type="submission" date="2011-02" db="EMBL/GenBank/DDBJ databases">
        <authorList>
            <person name="Weinstock G."/>
            <person name="Sodergren E."/>
            <person name="Clifton S."/>
            <person name="Fulton L."/>
            <person name="Fulton B."/>
            <person name="Courtney L."/>
            <person name="Fronick C."/>
            <person name="Harrison M."/>
            <person name="Strong C."/>
            <person name="Farmer C."/>
            <person name="Delahaunty K."/>
            <person name="Markovic C."/>
            <person name="Hall O."/>
            <person name="Minx P."/>
            <person name="Tomlinson C."/>
            <person name="Mitreva M."/>
            <person name="Hou S."/>
            <person name="Chen J."/>
            <person name="Wollam A."/>
            <person name="Pepin K.H."/>
            <person name="Johnson M."/>
            <person name="Bhonagiri V."/>
            <person name="Zhang X."/>
            <person name="Suruliraj S."/>
            <person name="Warren W."/>
            <person name="Chinwalla A."/>
            <person name="Mardis E.R."/>
            <person name="Wilson R.K."/>
        </authorList>
    </citation>
    <scope>NUCLEOTIDE SEQUENCE [LARGE SCALE GENOMIC DNA]</scope>
    <source>
        <strain evidence="1 2">YIT 12057</strain>
    </source>
</reference>
<accession>F3PXC2</accession>
<proteinExistence type="predicted"/>
<dbReference type="Proteomes" id="UP000003416">
    <property type="component" value="Unassembled WGS sequence"/>
</dbReference>
<dbReference type="STRING" id="763034.HMPREF9446_03414"/>
<gene>
    <name evidence="1" type="ORF">HMPREF9446_03414</name>
</gene>
<keyword evidence="2" id="KW-1185">Reference proteome</keyword>
<comment type="caution">
    <text evidence="1">The sequence shown here is derived from an EMBL/GenBank/DDBJ whole genome shotgun (WGS) entry which is preliminary data.</text>
</comment>
<evidence type="ECO:0000313" key="1">
    <source>
        <dbReference type="EMBL" id="EGF51694.1"/>
    </source>
</evidence>